<name>X1GID5_9ZZZZ</name>
<organism evidence="1">
    <name type="scientific">marine sediment metagenome</name>
    <dbReference type="NCBI Taxonomy" id="412755"/>
    <lineage>
        <taxon>unclassified sequences</taxon>
        <taxon>metagenomes</taxon>
        <taxon>ecological metagenomes</taxon>
    </lineage>
</organism>
<sequence>ELPHAAKTKFLKTAKQILETEQPKKILNKTD</sequence>
<gene>
    <name evidence="1" type="ORF">S03H2_23798</name>
</gene>
<feature type="non-terminal residue" evidence="1">
    <location>
        <position position="1"/>
    </location>
</feature>
<evidence type="ECO:0000313" key="1">
    <source>
        <dbReference type="EMBL" id="GAH32778.1"/>
    </source>
</evidence>
<dbReference type="EMBL" id="BARU01013067">
    <property type="protein sequence ID" value="GAH32778.1"/>
    <property type="molecule type" value="Genomic_DNA"/>
</dbReference>
<dbReference type="AlphaFoldDB" id="X1GID5"/>
<proteinExistence type="predicted"/>
<protein>
    <submittedName>
        <fullName evidence="1">Uncharacterized protein</fullName>
    </submittedName>
</protein>
<accession>X1GID5</accession>
<reference evidence="1" key="1">
    <citation type="journal article" date="2014" name="Front. Microbiol.">
        <title>High frequency of phylogenetically diverse reductive dehalogenase-homologous genes in deep subseafloor sedimentary metagenomes.</title>
        <authorList>
            <person name="Kawai M."/>
            <person name="Futagami T."/>
            <person name="Toyoda A."/>
            <person name="Takaki Y."/>
            <person name="Nishi S."/>
            <person name="Hori S."/>
            <person name="Arai W."/>
            <person name="Tsubouchi T."/>
            <person name="Morono Y."/>
            <person name="Uchiyama I."/>
            <person name="Ito T."/>
            <person name="Fujiyama A."/>
            <person name="Inagaki F."/>
            <person name="Takami H."/>
        </authorList>
    </citation>
    <scope>NUCLEOTIDE SEQUENCE</scope>
    <source>
        <strain evidence="1">Expedition CK06-06</strain>
    </source>
</reference>
<comment type="caution">
    <text evidence="1">The sequence shown here is derived from an EMBL/GenBank/DDBJ whole genome shotgun (WGS) entry which is preliminary data.</text>
</comment>